<organism evidence="2">
    <name type="scientific">Cacopsylla melanoneura</name>
    <dbReference type="NCBI Taxonomy" id="428564"/>
    <lineage>
        <taxon>Eukaryota</taxon>
        <taxon>Metazoa</taxon>
        <taxon>Ecdysozoa</taxon>
        <taxon>Arthropoda</taxon>
        <taxon>Hexapoda</taxon>
        <taxon>Insecta</taxon>
        <taxon>Pterygota</taxon>
        <taxon>Neoptera</taxon>
        <taxon>Paraneoptera</taxon>
        <taxon>Hemiptera</taxon>
        <taxon>Sternorrhyncha</taxon>
        <taxon>Psylloidea</taxon>
        <taxon>Psyllidae</taxon>
        <taxon>Psyllinae</taxon>
        <taxon>Cacopsylla</taxon>
    </lineage>
</organism>
<keyword evidence="1" id="KW-0812">Transmembrane</keyword>
<dbReference type="EMBL" id="HBUF01212139">
    <property type="protein sequence ID" value="CAG6665893.1"/>
    <property type="molecule type" value="Transcribed_RNA"/>
</dbReference>
<dbReference type="EMBL" id="HBUF01212137">
    <property type="protein sequence ID" value="CAG6665889.1"/>
    <property type="molecule type" value="Transcribed_RNA"/>
</dbReference>
<keyword evidence="1" id="KW-1133">Transmembrane helix</keyword>
<dbReference type="EMBL" id="HBUF01016268">
    <property type="protein sequence ID" value="CAG6609828.1"/>
    <property type="molecule type" value="Transcribed_RNA"/>
</dbReference>
<feature type="transmembrane region" description="Helical" evidence="1">
    <location>
        <begin position="45"/>
        <end position="65"/>
    </location>
</feature>
<dbReference type="EMBL" id="HBUF01212138">
    <property type="protein sequence ID" value="CAG6665891.1"/>
    <property type="molecule type" value="Transcribed_RNA"/>
</dbReference>
<keyword evidence="1" id="KW-0472">Membrane</keyword>
<name>A0A8D8SF70_9HEMI</name>
<evidence type="ECO:0000313" key="2">
    <source>
        <dbReference type="EMBL" id="CAG6665891.1"/>
    </source>
</evidence>
<dbReference type="EMBL" id="HBUF01016270">
    <property type="protein sequence ID" value="CAG6609830.1"/>
    <property type="molecule type" value="Transcribed_RNA"/>
</dbReference>
<accession>A0A8D8SF70</accession>
<dbReference type="AlphaFoldDB" id="A0A8D8SF70"/>
<sequence>MPPPPQLLLPRKKVKQGEHCDIVERVFKHGDIKESRGHAKKYGEVGHLVVCSLCIVCVGTFFSLGHLLRRLPYTSMVPSLFLLFLKSSKSDFINWMSRN</sequence>
<protein>
    <submittedName>
        <fullName evidence="2">Uncharacterized protein</fullName>
    </submittedName>
</protein>
<evidence type="ECO:0000256" key="1">
    <source>
        <dbReference type="SAM" id="Phobius"/>
    </source>
</evidence>
<reference evidence="2" key="1">
    <citation type="submission" date="2021-05" db="EMBL/GenBank/DDBJ databases">
        <authorList>
            <person name="Alioto T."/>
            <person name="Alioto T."/>
            <person name="Gomez Garrido J."/>
        </authorList>
    </citation>
    <scope>NUCLEOTIDE SEQUENCE</scope>
</reference>
<dbReference type="EMBL" id="HBUF01016269">
    <property type="protein sequence ID" value="CAG6609829.1"/>
    <property type="molecule type" value="Transcribed_RNA"/>
</dbReference>
<dbReference type="EMBL" id="HBUF01551766">
    <property type="protein sequence ID" value="CAG6759174.1"/>
    <property type="molecule type" value="Transcribed_RNA"/>
</dbReference>
<proteinExistence type="predicted"/>
<dbReference type="EMBL" id="HBUF01352607">
    <property type="protein sequence ID" value="CAG6715046.1"/>
    <property type="molecule type" value="Transcribed_RNA"/>
</dbReference>